<feature type="compositionally biased region" description="Basic and acidic residues" evidence="3">
    <location>
        <begin position="135"/>
        <end position="146"/>
    </location>
</feature>
<dbReference type="Proteomes" id="UP000317650">
    <property type="component" value="Chromosome 4"/>
</dbReference>
<dbReference type="SUPFAM" id="SSF101744">
    <property type="entry name" value="Rof/RNase P subunit-like"/>
    <property type="match status" value="1"/>
</dbReference>
<evidence type="ECO:0000256" key="2">
    <source>
        <dbReference type="ARBA" id="ARBA00006181"/>
    </source>
</evidence>
<evidence type="ECO:0000313" key="4">
    <source>
        <dbReference type="EMBL" id="THU73170.1"/>
    </source>
</evidence>
<feature type="region of interest" description="Disordered" evidence="3">
    <location>
        <begin position="98"/>
        <end position="121"/>
    </location>
</feature>
<dbReference type="GO" id="GO:0006364">
    <property type="term" value="P:rRNA processing"/>
    <property type="evidence" value="ECO:0007669"/>
    <property type="project" value="TreeGrafter"/>
</dbReference>
<organism evidence="4 5">
    <name type="scientific">Musa balbisiana</name>
    <name type="common">Banana</name>
    <dbReference type="NCBI Taxonomy" id="52838"/>
    <lineage>
        <taxon>Eukaryota</taxon>
        <taxon>Viridiplantae</taxon>
        <taxon>Streptophyta</taxon>
        <taxon>Embryophyta</taxon>
        <taxon>Tracheophyta</taxon>
        <taxon>Spermatophyta</taxon>
        <taxon>Magnoliopsida</taxon>
        <taxon>Liliopsida</taxon>
        <taxon>Zingiberales</taxon>
        <taxon>Musaceae</taxon>
        <taxon>Musa</taxon>
    </lineage>
</organism>
<proteinExistence type="inferred from homology"/>
<evidence type="ECO:0000256" key="1">
    <source>
        <dbReference type="ARBA" id="ARBA00004123"/>
    </source>
</evidence>
<dbReference type="GO" id="GO:0033204">
    <property type="term" value="F:ribonuclease P RNA binding"/>
    <property type="evidence" value="ECO:0007669"/>
    <property type="project" value="InterPro"/>
</dbReference>
<dbReference type="SMART" id="SM00538">
    <property type="entry name" value="POP4"/>
    <property type="match status" value="1"/>
</dbReference>
<dbReference type="PANTHER" id="PTHR13348:SF0">
    <property type="entry name" value="RIBONUCLEASE P PROTEIN SUBUNIT P29"/>
    <property type="match status" value="1"/>
</dbReference>
<comment type="subcellular location">
    <subcellularLocation>
        <location evidence="1">Nucleus</location>
    </subcellularLocation>
</comment>
<dbReference type="Gene3D" id="2.30.30.210">
    <property type="entry name" value="Ribonuclease P/MRP, subunit p29"/>
    <property type="match status" value="1"/>
</dbReference>
<feature type="compositionally biased region" description="Basic and acidic residues" evidence="3">
    <location>
        <begin position="158"/>
        <end position="168"/>
    </location>
</feature>
<sequence>MASGIGESTPAASDHEVHPVYSEISGIVHENLLQASDLKVPSTRDTVSKVINDIVQKGGEGNKYTKRGKSLRIDNWILLDNFVPKDDSLMDARLKALRSHSKRSKKHMSRRQHRKCGSFTLPNEYHKFAAEAERLQEHHHQEDQKAKRARIPVGDGESEQRKRFHSLEGRYAAEAGRLHHQDSRKSKRAPNSADDSESEKQKEGHPTTSAASASSKKDEVHPVYSEISGIVHENLLQASDLKVPSTRDTVSKVINDIVQKGGEGNKYTKRGKSLRIDNWILLDNFVPKDDSLMDARLKALRSHSKRSKKHMSRRQHRKCGSFTLPNEYHNFDLFKPMHEMWKEYIVELLKEVGKKQLAECLLMADLHGAHLLVVECKTAAFKGINGIMIRETAETFGIITQGNCFRVVPKLGSIFIFQADCWKITLHGDKLSKRPLNRKNTRQLAR</sequence>
<dbReference type="PANTHER" id="PTHR13348">
    <property type="entry name" value="RIBONUCLEASE P SUBUNIT P29"/>
    <property type="match status" value="1"/>
</dbReference>
<dbReference type="InterPro" id="IPR016848">
    <property type="entry name" value="RNase_P/MRP_Rpp29-subunit"/>
</dbReference>
<reference evidence="4 5" key="1">
    <citation type="journal article" date="2019" name="Nat. Plants">
        <title>Genome sequencing of Musa balbisiana reveals subgenome evolution and function divergence in polyploid bananas.</title>
        <authorList>
            <person name="Yao X."/>
        </authorList>
    </citation>
    <scope>NUCLEOTIDE SEQUENCE [LARGE SCALE GENOMIC DNA]</scope>
    <source>
        <strain evidence="5">cv. DH-PKW</strain>
        <tissue evidence="4">Leaves</tissue>
    </source>
</reference>
<evidence type="ECO:0000256" key="3">
    <source>
        <dbReference type="SAM" id="MobiDB-lite"/>
    </source>
</evidence>
<dbReference type="EMBL" id="PYDT01000001">
    <property type="protein sequence ID" value="THU73170.1"/>
    <property type="molecule type" value="Genomic_DNA"/>
</dbReference>
<dbReference type="STRING" id="52838.A0A4S8KDB8"/>
<dbReference type="InterPro" id="IPR023534">
    <property type="entry name" value="Rof/RNase_P-like"/>
</dbReference>
<protein>
    <submittedName>
        <fullName evidence="4">Uncharacterized protein</fullName>
    </submittedName>
</protein>
<gene>
    <name evidence="4" type="ORF">C4D60_Mb04t19980</name>
</gene>
<comment type="similarity">
    <text evidence="2">Belongs to the eukaryotic/archaeal RNase P protein component 1 family.</text>
</comment>
<dbReference type="AlphaFoldDB" id="A0A4S8KDB8"/>
<evidence type="ECO:0000313" key="5">
    <source>
        <dbReference type="Proteomes" id="UP000317650"/>
    </source>
</evidence>
<dbReference type="GO" id="GO:0000172">
    <property type="term" value="C:ribonuclease MRP complex"/>
    <property type="evidence" value="ECO:0007669"/>
    <property type="project" value="InterPro"/>
</dbReference>
<dbReference type="GO" id="GO:0005634">
    <property type="term" value="C:nucleus"/>
    <property type="evidence" value="ECO:0007669"/>
    <property type="project" value="UniProtKB-SubCell"/>
</dbReference>
<accession>A0A4S8KDB8</accession>
<feature type="compositionally biased region" description="Basic residues" evidence="3">
    <location>
        <begin position="98"/>
        <end position="116"/>
    </location>
</feature>
<dbReference type="InterPro" id="IPR036980">
    <property type="entry name" value="RNase_P/MRP_Rpp29_sf"/>
</dbReference>
<dbReference type="GO" id="GO:0001682">
    <property type="term" value="P:tRNA 5'-leader removal"/>
    <property type="evidence" value="ECO:0007669"/>
    <property type="project" value="InterPro"/>
</dbReference>
<dbReference type="InterPro" id="IPR002730">
    <property type="entry name" value="Rpp29/RNP1"/>
</dbReference>
<feature type="region of interest" description="Disordered" evidence="3">
    <location>
        <begin position="135"/>
        <end position="220"/>
    </location>
</feature>
<dbReference type="Pfam" id="PF01868">
    <property type="entry name" value="RNase_P-MRP_p29"/>
    <property type="match status" value="1"/>
</dbReference>
<comment type="caution">
    <text evidence="4">The sequence shown here is derived from an EMBL/GenBank/DDBJ whole genome shotgun (WGS) entry which is preliminary data.</text>
</comment>
<name>A0A4S8KDB8_MUSBA</name>
<keyword evidence="5" id="KW-1185">Reference proteome</keyword>
<dbReference type="GO" id="GO:0030677">
    <property type="term" value="C:ribonuclease P complex"/>
    <property type="evidence" value="ECO:0007669"/>
    <property type="project" value="InterPro"/>
</dbReference>